<comment type="cofactor">
    <cofactor evidence="6">
        <name>FAD</name>
        <dbReference type="ChEBI" id="CHEBI:57692"/>
    </cofactor>
    <text evidence="6">Binds 1 FAD per subunit.</text>
</comment>
<dbReference type="Proteomes" id="UP000249134">
    <property type="component" value="Chromosome 1"/>
</dbReference>
<evidence type="ECO:0000313" key="9">
    <source>
        <dbReference type="Proteomes" id="UP000249134"/>
    </source>
</evidence>
<dbReference type="SUPFAM" id="SSF51905">
    <property type="entry name" value="FAD/NAD(P)-binding domain"/>
    <property type="match status" value="1"/>
</dbReference>
<gene>
    <name evidence="8" type="primary">yumC</name>
    <name evidence="8" type="ORF">NCTC4824_03295</name>
</gene>
<name>A0A2X4WFM1_LEDLE</name>
<evidence type="ECO:0000256" key="1">
    <source>
        <dbReference type="ARBA" id="ARBA00011738"/>
    </source>
</evidence>
<feature type="binding site" evidence="6">
    <location>
        <position position="73"/>
    </location>
    <ligand>
        <name>FAD</name>
        <dbReference type="ChEBI" id="CHEBI:57692"/>
    </ligand>
</feature>
<organism evidence="8 9">
    <name type="scientific">Lederbergia lenta</name>
    <name type="common">Bacillus lentus</name>
    <dbReference type="NCBI Taxonomy" id="1467"/>
    <lineage>
        <taxon>Bacteria</taxon>
        <taxon>Bacillati</taxon>
        <taxon>Bacillota</taxon>
        <taxon>Bacilli</taxon>
        <taxon>Bacillales</taxon>
        <taxon>Bacillaceae</taxon>
        <taxon>Lederbergia</taxon>
    </lineage>
</organism>
<keyword evidence="2 6" id="KW-0285">Flavoprotein</keyword>
<feature type="binding site" evidence="6">
    <location>
        <position position="113"/>
    </location>
    <ligand>
        <name>FAD</name>
        <dbReference type="ChEBI" id="CHEBI:57692"/>
    </ligand>
</feature>
<dbReference type="EMBL" id="LS483476">
    <property type="protein sequence ID" value="SQI61599.1"/>
    <property type="molecule type" value="Genomic_DNA"/>
</dbReference>
<evidence type="ECO:0000256" key="2">
    <source>
        <dbReference type="ARBA" id="ARBA00022630"/>
    </source>
</evidence>
<dbReference type="KEGG" id="blen:NCTC4824_03295"/>
<comment type="subunit">
    <text evidence="1 6">Homodimer.</text>
</comment>
<evidence type="ECO:0000256" key="5">
    <source>
        <dbReference type="ARBA" id="ARBA00023002"/>
    </source>
</evidence>
<evidence type="ECO:0000256" key="3">
    <source>
        <dbReference type="ARBA" id="ARBA00022827"/>
    </source>
</evidence>
<dbReference type="PRINTS" id="PR00368">
    <property type="entry name" value="FADPNR"/>
</dbReference>
<evidence type="ECO:0000256" key="6">
    <source>
        <dbReference type="HAMAP-Rule" id="MF_01685"/>
    </source>
</evidence>
<keyword evidence="4 6" id="KW-0521">NADP</keyword>
<keyword evidence="9" id="KW-1185">Reference proteome</keyword>
<reference evidence="8 9" key="1">
    <citation type="submission" date="2018-06" db="EMBL/GenBank/DDBJ databases">
        <authorList>
            <consortium name="Pathogen Informatics"/>
            <person name="Doyle S."/>
        </authorList>
    </citation>
    <scope>NUCLEOTIDE SEQUENCE [LARGE SCALE GENOMIC DNA]</scope>
    <source>
        <strain evidence="8 9">NCTC4824</strain>
    </source>
</reference>
<dbReference type="EC" id="1.18.1.2" evidence="6"/>
<evidence type="ECO:0000313" key="8">
    <source>
        <dbReference type="EMBL" id="SQI61599.1"/>
    </source>
</evidence>
<dbReference type="Pfam" id="PF07992">
    <property type="entry name" value="Pyr_redox_2"/>
    <property type="match status" value="1"/>
</dbReference>
<dbReference type="AlphaFoldDB" id="A0A2X4WFM1"/>
<comment type="catalytic activity">
    <reaction evidence="6">
        <text>2 reduced [2Fe-2S]-[ferredoxin] + NADP(+) + H(+) = 2 oxidized [2Fe-2S]-[ferredoxin] + NADPH</text>
        <dbReference type="Rhea" id="RHEA:20125"/>
        <dbReference type="Rhea" id="RHEA-COMP:10000"/>
        <dbReference type="Rhea" id="RHEA-COMP:10001"/>
        <dbReference type="ChEBI" id="CHEBI:15378"/>
        <dbReference type="ChEBI" id="CHEBI:33737"/>
        <dbReference type="ChEBI" id="CHEBI:33738"/>
        <dbReference type="ChEBI" id="CHEBI:57783"/>
        <dbReference type="ChEBI" id="CHEBI:58349"/>
        <dbReference type="EC" id="1.18.1.2"/>
    </reaction>
</comment>
<dbReference type="STRING" id="1348624.GCA_001591545_02480"/>
<proteinExistence type="inferred from homology"/>
<feature type="binding site" evidence="6">
    <location>
        <position position="68"/>
    </location>
    <ligand>
        <name>FAD</name>
        <dbReference type="ChEBI" id="CHEBI:57692"/>
    </ligand>
</feature>
<feature type="binding site" evidence="6">
    <location>
        <position position="309"/>
    </location>
    <ligand>
        <name>FAD</name>
        <dbReference type="ChEBI" id="CHEBI:57692"/>
    </ligand>
</feature>
<dbReference type="GO" id="GO:0050661">
    <property type="term" value="F:NADP binding"/>
    <property type="evidence" value="ECO:0007669"/>
    <property type="project" value="UniProtKB-UniRule"/>
</dbReference>
<feature type="binding site" evidence="6">
    <location>
        <position position="147"/>
    </location>
    <ligand>
        <name>FAD</name>
        <dbReference type="ChEBI" id="CHEBI:57692"/>
    </ligand>
</feature>
<keyword evidence="5 6" id="KW-0560">Oxidoreductase</keyword>
<dbReference type="InterPro" id="IPR050097">
    <property type="entry name" value="Ferredoxin-NADP_redctase_2"/>
</dbReference>
<dbReference type="GO" id="GO:0050660">
    <property type="term" value="F:flavin adenine dinucleotide binding"/>
    <property type="evidence" value="ECO:0007669"/>
    <property type="project" value="UniProtKB-UniRule"/>
</dbReference>
<comment type="caution">
    <text evidence="6">Lacks conserved residue(s) required for the propagation of feature annotation.</text>
</comment>
<evidence type="ECO:0000256" key="4">
    <source>
        <dbReference type="ARBA" id="ARBA00022857"/>
    </source>
</evidence>
<dbReference type="PANTHER" id="PTHR48105">
    <property type="entry name" value="THIOREDOXIN REDUCTASE 1-RELATED-RELATED"/>
    <property type="match status" value="1"/>
</dbReference>
<feature type="binding site" evidence="6">
    <location>
        <position position="60"/>
    </location>
    <ligand>
        <name>FAD</name>
        <dbReference type="ChEBI" id="CHEBI:57692"/>
    </ligand>
</feature>
<feature type="binding site" evidence="6">
    <location>
        <position position="350"/>
    </location>
    <ligand>
        <name>FAD</name>
        <dbReference type="ChEBI" id="CHEBI:57692"/>
    </ligand>
</feature>
<dbReference type="Gene3D" id="3.50.50.60">
    <property type="entry name" value="FAD/NAD(P)-binding domain"/>
    <property type="match status" value="2"/>
</dbReference>
<dbReference type="PRINTS" id="PR00469">
    <property type="entry name" value="PNDRDTASEII"/>
</dbReference>
<sequence length="355" mass="39146">MSLAYVCDNIKKDVFLNYQEGLPLQEDQKVYDITVLGGGPAGMFTAFYGGLRNASVKIIESLPQLGGQLATLYPEKYIYDVAGFPKVKAQDLVNNLKEQLDMFSPTVCLGQAVEDVEKMEDGTFKLTTNQEIHYSKTIIITAGVGAFQPRRLDLELADKYEGVNLHYFIDDMNKFAGQKVAVLGGGDSAVDWALMLEPIAEKVTLIHRRDKFRAHESSVVQLKNSTVEVKTPFTACDIVCNDESIEQLILQEVKGETKEAIDLDSLIVNYGFVSALGPIKNWGLEIERNSIVVNSRMETNIPGIYAAGDITTYDGKIKLIATGFGEAPTAVSNAKAYLDPKARLQPMHSTSLFEQ</sequence>
<dbReference type="InterPro" id="IPR022890">
    <property type="entry name" value="Fd--NADP_Rdtase_type_2"/>
</dbReference>
<dbReference type="HAMAP" id="MF_01685">
    <property type="entry name" value="FENR2"/>
    <property type="match status" value="1"/>
</dbReference>
<dbReference type="GO" id="GO:0004324">
    <property type="term" value="F:ferredoxin-NADP+ reductase activity"/>
    <property type="evidence" value="ECO:0007669"/>
    <property type="project" value="UniProtKB-UniRule"/>
</dbReference>
<feature type="domain" description="FAD/NAD(P)-binding" evidence="7">
    <location>
        <begin position="31"/>
        <end position="325"/>
    </location>
</feature>
<dbReference type="InterPro" id="IPR036188">
    <property type="entry name" value="FAD/NAD-bd_sf"/>
</dbReference>
<comment type="similarity">
    <text evidence="6">Belongs to the ferredoxin--NADP reductase type 2 family.</text>
</comment>
<keyword evidence="3 6" id="KW-0274">FAD</keyword>
<evidence type="ECO:0000259" key="7">
    <source>
        <dbReference type="Pfam" id="PF07992"/>
    </source>
</evidence>
<accession>A0A2X4WFM1</accession>
<dbReference type="InterPro" id="IPR023753">
    <property type="entry name" value="FAD/NAD-binding_dom"/>
</dbReference>
<protein>
    <recommendedName>
        <fullName evidence="6">Ferredoxin--NADP reductase</fullName>
        <shortName evidence="6">FNR</shortName>
        <shortName evidence="6">Fd-NADP(+) reductase</shortName>
        <ecNumber evidence="6">1.18.1.2</ecNumber>
    </recommendedName>
</protein>